<reference evidence="7 8" key="1">
    <citation type="journal article" date="2017" name="ISME J.">
        <title>Energy and carbon metabolisms in a deep terrestrial subsurface fluid microbial community.</title>
        <authorList>
            <person name="Momper L."/>
            <person name="Jungbluth S.P."/>
            <person name="Lee M.D."/>
            <person name="Amend J.P."/>
        </authorList>
    </citation>
    <scope>NUCLEOTIDE SEQUENCE [LARGE SCALE GENOMIC DNA]</scope>
    <source>
        <strain evidence="7">SURF_5</strain>
    </source>
</reference>
<dbReference type="GO" id="GO:0103118">
    <property type="term" value="F:UDP-3-O-[(3R)-3-hydroxyacyl]-glucosamine N-acyltransferase activity"/>
    <property type="evidence" value="ECO:0007669"/>
    <property type="project" value="UniProtKB-EC"/>
</dbReference>
<evidence type="ECO:0000256" key="5">
    <source>
        <dbReference type="ARBA" id="ARBA00023098"/>
    </source>
</evidence>
<dbReference type="AlphaFoldDB" id="A0A3A4NM69"/>
<dbReference type="NCBIfam" id="NF002060">
    <property type="entry name" value="PRK00892.1"/>
    <property type="match status" value="1"/>
</dbReference>
<evidence type="ECO:0000256" key="1">
    <source>
        <dbReference type="ARBA" id="ARBA00022516"/>
    </source>
</evidence>
<name>A0A3A4NM69_ABYX5</name>
<evidence type="ECO:0000313" key="7">
    <source>
        <dbReference type="EMBL" id="RJP18260.1"/>
    </source>
</evidence>
<proteinExistence type="predicted"/>
<dbReference type="CDD" id="cd03352">
    <property type="entry name" value="LbH_LpxD"/>
    <property type="match status" value="1"/>
</dbReference>
<gene>
    <name evidence="7" type="ORF">C4520_14775</name>
</gene>
<protein>
    <submittedName>
        <fullName evidence="7">UDP-3-O-(3-hydroxymyristoyl)glucosamine N-acyltransferase</fullName>
        <ecNumber evidence="7">2.3.1.191</ecNumber>
    </submittedName>
</protein>
<dbReference type="PROSITE" id="PS00101">
    <property type="entry name" value="HEXAPEP_TRANSFERASES"/>
    <property type="match status" value="2"/>
</dbReference>
<keyword evidence="3 7" id="KW-0808">Transferase</keyword>
<sequence length="271" mass="28979">MLRSLWAPVVSEKPQNGLQILAPRGFIHYTAVIGKDVVLGKDVVVGPFVVIDNGTEIGDEVEIGPHVSIGQLVKIGSGTVIHPHVSIREKVEIGQNVVINSGTVIGSDGFGFTNSGGKNYKIPQLGTVVIEDDVWIGSNVTIDRATVGATRVRRSAQIHNLVQIGHNVDIGEETIVRPRVGIAGSTTIGSETYVGEQAGIINHIEIGRRVTVHPFSGITKKVGDGESVMGAPARPLEVEKSVQSFLLELPDLARNIQSLKRKFLPDNGQTE</sequence>
<dbReference type="Gene3D" id="2.160.10.10">
    <property type="entry name" value="Hexapeptide repeat proteins"/>
    <property type="match status" value="1"/>
</dbReference>
<keyword evidence="6 7" id="KW-0012">Acyltransferase</keyword>
<dbReference type="EC" id="2.3.1.191" evidence="7"/>
<dbReference type="InterPro" id="IPR007691">
    <property type="entry name" value="LpxD"/>
</dbReference>
<keyword evidence="2" id="KW-0441">Lipid A biosynthesis</keyword>
<evidence type="ECO:0000313" key="8">
    <source>
        <dbReference type="Proteomes" id="UP000265882"/>
    </source>
</evidence>
<dbReference type="SUPFAM" id="SSF51161">
    <property type="entry name" value="Trimeric LpxA-like enzymes"/>
    <property type="match status" value="1"/>
</dbReference>
<dbReference type="InterPro" id="IPR011004">
    <property type="entry name" value="Trimer_LpxA-like_sf"/>
</dbReference>
<dbReference type="InterPro" id="IPR001451">
    <property type="entry name" value="Hexapep"/>
</dbReference>
<evidence type="ECO:0000256" key="2">
    <source>
        <dbReference type="ARBA" id="ARBA00022556"/>
    </source>
</evidence>
<comment type="caution">
    <text evidence="7">The sequence shown here is derived from an EMBL/GenBank/DDBJ whole genome shotgun (WGS) entry which is preliminary data.</text>
</comment>
<keyword evidence="4" id="KW-0677">Repeat</keyword>
<dbReference type="GO" id="GO:0016020">
    <property type="term" value="C:membrane"/>
    <property type="evidence" value="ECO:0007669"/>
    <property type="project" value="GOC"/>
</dbReference>
<dbReference type="PANTHER" id="PTHR43378">
    <property type="entry name" value="UDP-3-O-ACYLGLUCOSAMINE N-ACYLTRANSFERASE"/>
    <property type="match status" value="1"/>
</dbReference>
<evidence type="ECO:0000256" key="4">
    <source>
        <dbReference type="ARBA" id="ARBA00022737"/>
    </source>
</evidence>
<evidence type="ECO:0000256" key="6">
    <source>
        <dbReference type="ARBA" id="ARBA00023315"/>
    </source>
</evidence>
<dbReference type="GO" id="GO:0009245">
    <property type="term" value="P:lipid A biosynthetic process"/>
    <property type="evidence" value="ECO:0007669"/>
    <property type="project" value="UniProtKB-KW"/>
</dbReference>
<dbReference type="InterPro" id="IPR018357">
    <property type="entry name" value="Hexapep_transf_CS"/>
</dbReference>
<accession>A0A3A4NM69</accession>
<dbReference type="EMBL" id="QZKU01000104">
    <property type="protein sequence ID" value="RJP18260.1"/>
    <property type="molecule type" value="Genomic_DNA"/>
</dbReference>
<dbReference type="Proteomes" id="UP000265882">
    <property type="component" value="Unassembled WGS sequence"/>
</dbReference>
<evidence type="ECO:0000256" key="3">
    <source>
        <dbReference type="ARBA" id="ARBA00022679"/>
    </source>
</evidence>
<keyword evidence="5" id="KW-0443">Lipid metabolism</keyword>
<dbReference type="GO" id="GO:0016410">
    <property type="term" value="F:N-acyltransferase activity"/>
    <property type="evidence" value="ECO:0007669"/>
    <property type="project" value="InterPro"/>
</dbReference>
<dbReference type="Pfam" id="PF00132">
    <property type="entry name" value="Hexapep"/>
    <property type="match status" value="2"/>
</dbReference>
<dbReference type="PANTHER" id="PTHR43378:SF2">
    <property type="entry name" value="UDP-3-O-ACYLGLUCOSAMINE N-ACYLTRANSFERASE 1, MITOCHONDRIAL-RELATED"/>
    <property type="match status" value="1"/>
</dbReference>
<organism evidence="7 8">
    <name type="scientific">Abyssobacteria bacterium (strain SURF_5)</name>
    <dbReference type="NCBI Taxonomy" id="2093360"/>
    <lineage>
        <taxon>Bacteria</taxon>
        <taxon>Pseudomonadati</taxon>
        <taxon>Candidatus Hydrogenedentota</taxon>
        <taxon>Candidatus Abyssobacteria</taxon>
    </lineage>
</organism>
<keyword evidence="1" id="KW-0444">Lipid biosynthesis</keyword>